<keyword evidence="1 2" id="KW-0732">Signal</keyword>
<evidence type="ECO:0000259" key="3">
    <source>
        <dbReference type="Pfam" id="PF02608"/>
    </source>
</evidence>
<feature type="domain" description="ABC transporter substrate-binding protein PnrA-like" evidence="3">
    <location>
        <begin position="25"/>
        <end position="305"/>
    </location>
</feature>
<accession>A0ABU7TU90</accession>
<gene>
    <name evidence="4" type="ORF">MOTC310_24125</name>
</gene>
<feature type="signal peptide" evidence="2">
    <location>
        <begin position="1"/>
        <end position="21"/>
    </location>
</feature>
<evidence type="ECO:0000256" key="2">
    <source>
        <dbReference type="SAM" id="SignalP"/>
    </source>
</evidence>
<dbReference type="Gene3D" id="3.40.50.2300">
    <property type="match status" value="2"/>
</dbReference>
<comment type="caution">
    <text evidence="4">The sequence shown here is derived from an EMBL/GenBank/DDBJ whole genome shotgun (WGS) entry which is preliminary data.</text>
</comment>
<dbReference type="PANTHER" id="PTHR43208">
    <property type="entry name" value="ABC TRANSPORTER SUBSTRATE-BINDING PROTEIN"/>
    <property type="match status" value="1"/>
</dbReference>
<evidence type="ECO:0000313" key="5">
    <source>
        <dbReference type="Proteomes" id="UP001355206"/>
    </source>
</evidence>
<dbReference type="Pfam" id="PF02608">
    <property type="entry name" value="Bmp"/>
    <property type="match status" value="1"/>
</dbReference>
<dbReference type="CDD" id="cd19963">
    <property type="entry name" value="PBP1_BMP-like"/>
    <property type="match status" value="1"/>
</dbReference>
<keyword evidence="5" id="KW-1185">Reference proteome</keyword>
<dbReference type="InterPro" id="IPR003760">
    <property type="entry name" value="PnrA-like"/>
</dbReference>
<evidence type="ECO:0000313" key="4">
    <source>
        <dbReference type="EMBL" id="MEE7493373.1"/>
    </source>
</evidence>
<dbReference type="Proteomes" id="UP001355206">
    <property type="component" value="Unassembled WGS sequence"/>
</dbReference>
<protein>
    <submittedName>
        <fullName evidence="4">BMP family ABC transporter substrate-binding protein</fullName>
    </submittedName>
</protein>
<organism evidence="4 5">
    <name type="scientific">Methylobacterium oryzae</name>
    <dbReference type="NCBI Taxonomy" id="334852"/>
    <lineage>
        <taxon>Bacteria</taxon>
        <taxon>Pseudomonadati</taxon>
        <taxon>Pseudomonadota</taxon>
        <taxon>Alphaproteobacteria</taxon>
        <taxon>Hyphomicrobiales</taxon>
        <taxon>Methylobacteriaceae</taxon>
        <taxon>Methylobacterium</taxon>
    </lineage>
</organism>
<sequence>MRSKLILAAAALHLAAAPALSDPLKVGLLIPNAIAEVGWDHEIDRGGKALVQTFGDKIQLNSVTGVLEGPDATRVMNKMAADGSRMVILGGFGQMNDGLRLARKDPKLSLLHLGGYMNEPNFATLAIRHYEGSYLCGMAAGFATKSKQLGIVAAFPLPEVLNILNAWVLGAQSVNPELKPVKVVWLNSWFDPTKEKSAAESLVTQGSDVVYSLFPGTASTVSTAEQLGVYVTVTMSDASKFAPKKHLCAAQADFAPGFVRKVQQVLDGKFQGDDTFLGVKDASMAVAGLNKDLGEDHKKAILARQEEIRTGGFQPFQGPIMANDGSQAVAAGAALSDKEIKGMNFLVKGVDAKIPARK</sequence>
<evidence type="ECO:0000256" key="1">
    <source>
        <dbReference type="ARBA" id="ARBA00022729"/>
    </source>
</evidence>
<dbReference type="InterPro" id="IPR052910">
    <property type="entry name" value="ABC-Purine-Binding"/>
</dbReference>
<name>A0ABU7TU90_9HYPH</name>
<dbReference type="PANTHER" id="PTHR43208:SF1">
    <property type="entry name" value="ABC TRANSPORTER SUBSTRATE-BINDING PROTEIN"/>
    <property type="match status" value="1"/>
</dbReference>
<proteinExistence type="predicted"/>
<dbReference type="EMBL" id="MLCA01000014">
    <property type="protein sequence ID" value="MEE7493373.1"/>
    <property type="molecule type" value="Genomic_DNA"/>
</dbReference>
<feature type="chain" id="PRO_5046199311" evidence="2">
    <location>
        <begin position="22"/>
        <end position="358"/>
    </location>
</feature>
<dbReference type="RefSeq" id="WP_331303606.1">
    <property type="nucleotide sequence ID" value="NZ_MLCA01000014.1"/>
</dbReference>
<reference evidence="4 5" key="1">
    <citation type="journal article" date="2012" name="Genet. Mol. Biol.">
        <title>Analysis of 16S rRNA and mxaF genes revealing insights into Methylobacterium niche-specific plant association.</title>
        <authorList>
            <person name="Dourado M.N."/>
            <person name="Andreote F.D."/>
            <person name="Dini-Andreote F."/>
            <person name="Conti R."/>
            <person name="Araujo J.M."/>
            <person name="Araujo W.L."/>
        </authorList>
    </citation>
    <scope>NUCLEOTIDE SEQUENCE [LARGE SCALE GENOMIC DNA]</scope>
    <source>
        <strain evidence="4 5">TC3-10</strain>
    </source>
</reference>